<sequence>MESLLPRLSHTLVHAKSLEELTRPLLDMLQQVTKLDSTYLTRIDLPHSQQHVLYTCNRGRLEMPEGLVVPWQDTLCRRALEDRQPYTADVVSSWGDSEAARALGLHTYVSAPVRLPQGQLYGTLCAASGVEQAMPDGAMATLELFAGLIGQQVERELLLQELQQRNLELANYALTDALTGLPNRHALMEELPRMWARAERDGRSVLLAFIDLDGFKQINDQHGHEAGDQLLQTVARQLLNALRDSDFAARIGGDEFVMVGTGPEISQSATQVLYELEERLALATQCDVAVAEDLLHYPGASVGVVAVHPAQTSTEQALALADAAMYENKTRRRTRSGIH</sequence>
<comment type="caution">
    <text evidence="4">The sequence shown here is derived from an EMBL/GenBank/DDBJ whole genome shotgun (WGS) entry which is preliminary data.</text>
</comment>
<evidence type="ECO:0000259" key="3">
    <source>
        <dbReference type="PROSITE" id="PS50887"/>
    </source>
</evidence>
<dbReference type="Gene3D" id="3.30.70.270">
    <property type="match status" value="1"/>
</dbReference>
<organism evidence="4 5">
    <name type="scientific">Comamonas terrigena</name>
    <dbReference type="NCBI Taxonomy" id="32013"/>
    <lineage>
        <taxon>Bacteria</taxon>
        <taxon>Pseudomonadati</taxon>
        <taxon>Pseudomonadota</taxon>
        <taxon>Betaproteobacteria</taxon>
        <taxon>Burkholderiales</taxon>
        <taxon>Comamonadaceae</taxon>
        <taxon>Comamonas</taxon>
    </lineage>
</organism>
<dbReference type="SMART" id="SM00267">
    <property type="entry name" value="GGDEF"/>
    <property type="match status" value="1"/>
</dbReference>
<evidence type="ECO:0000256" key="1">
    <source>
        <dbReference type="ARBA" id="ARBA00012528"/>
    </source>
</evidence>
<dbReference type="GeneID" id="80799535"/>
<dbReference type="Pfam" id="PF01590">
    <property type="entry name" value="GAF"/>
    <property type="match status" value="1"/>
</dbReference>
<dbReference type="InterPro" id="IPR029787">
    <property type="entry name" value="Nucleotide_cyclase"/>
</dbReference>
<evidence type="ECO:0000313" key="5">
    <source>
        <dbReference type="Proteomes" id="UP000220246"/>
    </source>
</evidence>
<dbReference type="CDD" id="cd01949">
    <property type="entry name" value="GGDEF"/>
    <property type="match status" value="1"/>
</dbReference>
<feature type="domain" description="GGDEF" evidence="3">
    <location>
        <begin position="203"/>
        <end position="339"/>
    </location>
</feature>
<dbReference type="InterPro" id="IPR050469">
    <property type="entry name" value="Diguanylate_Cyclase"/>
</dbReference>
<evidence type="ECO:0000313" key="4">
    <source>
        <dbReference type="EMBL" id="PEH87695.1"/>
    </source>
</evidence>
<keyword evidence="5" id="KW-1185">Reference proteome</keyword>
<dbReference type="Gene3D" id="3.30.450.40">
    <property type="match status" value="1"/>
</dbReference>
<dbReference type="SUPFAM" id="SSF55781">
    <property type="entry name" value="GAF domain-like"/>
    <property type="match status" value="1"/>
</dbReference>
<dbReference type="NCBIfam" id="TIGR00254">
    <property type="entry name" value="GGDEF"/>
    <property type="match status" value="1"/>
</dbReference>
<dbReference type="InterPro" id="IPR003018">
    <property type="entry name" value="GAF"/>
</dbReference>
<reference evidence="5" key="1">
    <citation type="submission" date="2017-09" db="EMBL/GenBank/DDBJ databases">
        <title>FDA dAtabase for Regulatory Grade micrObial Sequences (FDA-ARGOS): Supporting development and validation of Infectious Disease Dx tests.</title>
        <authorList>
            <person name="Minogue T."/>
            <person name="Wolcott M."/>
            <person name="Wasieloski L."/>
            <person name="Aguilar W."/>
            <person name="Moore D."/>
            <person name="Tallon L."/>
            <person name="Sadzewicz L."/>
            <person name="Ott S."/>
            <person name="Zhao X."/>
            <person name="Nagaraj S."/>
            <person name="Vavikolanu K."/>
            <person name="Aluvathingal J."/>
            <person name="Nadendla S."/>
            <person name="Sichtig H."/>
        </authorList>
    </citation>
    <scope>NUCLEOTIDE SEQUENCE [LARGE SCALE GENOMIC DNA]</scope>
    <source>
        <strain evidence="5">FDAARGOS_394</strain>
    </source>
</reference>
<dbReference type="EC" id="2.7.7.65" evidence="1"/>
<dbReference type="EMBL" id="PDEA01000001">
    <property type="protein sequence ID" value="PEH87695.1"/>
    <property type="molecule type" value="Genomic_DNA"/>
</dbReference>
<dbReference type="InterPro" id="IPR043128">
    <property type="entry name" value="Rev_trsase/Diguanyl_cyclase"/>
</dbReference>
<dbReference type="SUPFAM" id="SSF55073">
    <property type="entry name" value="Nucleotide cyclase"/>
    <property type="match status" value="1"/>
</dbReference>
<accession>A0A2A7UQV2</accession>
<comment type="catalytic activity">
    <reaction evidence="2">
        <text>2 GTP = 3',3'-c-di-GMP + 2 diphosphate</text>
        <dbReference type="Rhea" id="RHEA:24898"/>
        <dbReference type="ChEBI" id="CHEBI:33019"/>
        <dbReference type="ChEBI" id="CHEBI:37565"/>
        <dbReference type="ChEBI" id="CHEBI:58805"/>
        <dbReference type="EC" id="2.7.7.65"/>
    </reaction>
</comment>
<dbReference type="AlphaFoldDB" id="A0A2A7UQV2"/>
<gene>
    <name evidence="4" type="ORF">CRM82_02925</name>
</gene>
<dbReference type="RefSeq" id="WP_066538486.1">
    <property type="nucleotide sequence ID" value="NZ_DALZQJ010000004.1"/>
</dbReference>
<protein>
    <recommendedName>
        <fullName evidence="1">diguanylate cyclase</fullName>
        <ecNumber evidence="1">2.7.7.65</ecNumber>
    </recommendedName>
</protein>
<dbReference type="OrthoDB" id="9813903at2"/>
<dbReference type="SMART" id="SM00065">
    <property type="entry name" value="GAF"/>
    <property type="match status" value="1"/>
</dbReference>
<evidence type="ECO:0000256" key="2">
    <source>
        <dbReference type="ARBA" id="ARBA00034247"/>
    </source>
</evidence>
<name>A0A2A7UQV2_COMTR</name>
<dbReference type="InterPro" id="IPR029016">
    <property type="entry name" value="GAF-like_dom_sf"/>
</dbReference>
<dbReference type="PROSITE" id="PS50887">
    <property type="entry name" value="GGDEF"/>
    <property type="match status" value="1"/>
</dbReference>
<dbReference type="STRING" id="1219032.GCA_001515545_02479"/>
<proteinExistence type="predicted"/>
<dbReference type="Pfam" id="PF00990">
    <property type="entry name" value="GGDEF"/>
    <property type="match status" value="1"/>
</dbReference>
<dbReference type="InterPro" id="IPR000160">
    <property type="entry name" value="GGDEF_dom"/>
</dbReference>
<dbReference type="Proteomes" id="UP000220246">
    <property type="component" value="Unassembled WGS sequence"/>
</dbReference>
<dbReference type="GO" id="GO:0052621">
    <property type="term" value="F:diguanylate cyclase activity"/>
    <property type="evidence" value="ECO:0007669"/>
    <property type="project" value="UniProtKB-EC"/>
</dbReference>
<dbReference type="PANTHER" id="PTHR45138">
    <property type="entry name" value="REGULATORY COMPONENTS OF SENSORY TRANSDUCTION SYSTEM"/>
    <property type="match status" value="1"/>
</dbReference>
<dbReference type="PANTHER" id="PTHR45138:SF9">
    <property type="entry name" value="DIGUANYLATE CYCLASE DGCM-RELATED"/>
    <property type="match status" value="1"/>
</dbReference>